<keyword evidence="2" id="KW-1185">Reference proteome</keyword>
<dbReference type="Proteomes" id="UP001162992">
    <property type="component" value="Chromosome 4"/>
</dbReference>
<accession>A0ACC2DXQ2</accession>
<evidence type="ECO:0000313" key="1">
    <source>
        <dbReference type="EMBL" id="KAJ7559035.1"/>
    </source>
</evidence>
<sequence length="629" mass="70986">MEGNDSPCEALNQNTELKLHKFLHWLEFNGIQLRGCSIKPSEEGSQKGYGVYTSNPDVQGILMVTPLHMAITPMSVLQDPVLGSYYQKLYEDGEVDDRLLVMLFLLVERLRGSSSFWAPYLDMLPVSFGTPLWCSEEELLELKGTALFHATNLQHKSLRALFQEKVKPLVESFLSSVGCFERDLVYRDFLWANCTFWTRALNIPCPHAFVFPTHLPTPPALCFEQEQGLLASSLRKLNYTETPLPPKEYLSIDHCEGNLVLDCGHEEKNPMHAVSSLENQGSKDVDIDHQCERCSNKHCKAIGDINPSEVASLMEESITIWVEGLVPGIDFCNHDPRSLALWEVDGESGYVTGIPFSMYLITAPGAIFSQNKQICISYGNKGNEELFFLYGFTIDDNPDDYLMLHFYEEVLEQDQCFEAKTQLLGDQKLPLRWLLPASLLEKGYYENSENDTSRKQPENLKDHISFSWSGQRTAPCNLQSIVFPEDLMATMRVIAMKEEEVSSAMSLLEQLSHTPSEEDLKAAVWEVCGNSGAFELLINLLKTKMVEMEDASGTEEADADLLKRDGLAQLKLITNETLACVSSTDPCAEIKKLPFSDFQRNCVIYRKGQKHLVQQFLEEAVQGLKFCSD</sequence>
<evidence type="ECO:0000313" key="2">
    <source>
        <dbReference type="Proteomes" id="UP001162992"/>
    </source>
</evidence>
<dbReference type="EMBL" id="CM055095">
    <property type="protein sequence ID" value="KAJ7559035.1"/>
    <property type="molecule type" value="Genomic_DNA"/>
</dbReference>
<proteinExistence type="predicted"/>
<name>A0ACC2DXQ2_DIPCM</name>
<reference evidence="2" key="1">
    <citation type="journal article" date="2024" name="Proc. Natl. Acad. Sci. U.S.A.">
        <title>Extraordinary preservation of gene collinearity over three hundred million years revealed in homosporous lycophytes.</title>
        <authorList>
            <person name="Li C."/>
            <person name="Wickell D."/>
            <person name="Kuo L.Y."/>
            <person name="Chen X."/>
            <person name="Nie B."/>
            <person name="Liao X."/>
            <person name="Peng D."/>
            <person name="Ji J."/>
            <person name="Jenkins J."/>
            <person name="Williams M."/>
            <person name="Shu S."/>
            <person name="Plott C."/>
            <person name="Barry K."/>
            <person name="Rajasekar S."/>
            <person name="Grimwood J."/>
            <person name="Han X."/>
            <person name="Sun S."/>
            <person name="Hou Z."/>
            <person name="He W."/>
            <person name="Dai G."/>
            <person name="Sun C."/>
            <person name="Schmutz J."/>
            <person name="Leebens-Mack J.H."/>
            <person name="Li F.W."/>
            <person name="Wang L."/>
        </authorList>
    </citation>
    <scope>NUCLEOTIDE SEQUENCE [LARGE SCALE GENOMIC DNA]</scope>
    <source>
        <strain evidence="2">cv. PW_Plant_1</strain>
    </source>
</reference>
<protein>
    <submittedName>
        <fullName evidence="1">Uncharacterized protein</fullName>
    </submittedName>
</protein>
<gene>
    <name evidence="1" type="ORF">O6H91_04G066600</name>
</gene>
<comment type="caution">
    <text evidence="1">The sequence shown here is derived from an EMBL/GenBank/DDBJ whole genome shotgun (WGS) entry which is preliminary data.</text>
</comment>
<organism evidence="1 2">
    <name type="scientific">Diphasiastrum complanatum</name>
    <name type="common">Issler's clubmoss</name>
    <name type="synonym">Lycopodium complanatum</name>
    <dbReference type="NCBI Taxonomy" id="34168"/>
    <lineage>
        <taxon>Eukaryota</taxon>
        <taxon>Viridiplantae</taxon>
        <taxon>Streptophyta</taxon>
        <taxon>Embryophyta</taxon>
        <taxon>Tracheophyta</taxon>
        <taxon>Lycopodiopsida</taxon>
        <taxon>Lycopodiales</taxon>
        <taxon>Lycopodiaceae</taxon>
        <taxon>Lycopodioideae</taxon>
        <taxon>Diphasiastrum</taxon>
    </lineage>
</organism>